<dbReference type="EMBL" id="JAVIDL010000011">
    <property type="protein sequence ID" value="MDQ8935623.1"/>
    <property type="molecule type" value="Genomic_DNA"/>
</dbReference>
<feature type="transmembrane region" description="Helical" evidence="1">
    <location>
        <begin position="51"/>
        <end position="69"/>
    </location>
</feature>
<comment type="caution">
    <text evidence="2">The sequence shown here is derived from an EMBL/GenBank/DDBJ whole genome shotgun (WGS) entry which is preliminary data.</text>
</comment>
<accession>A0AAW8J819</accession>
<feature type="transmembrane region" description="Helical" evidence="1">
    <location>
        <begin position="81"/>
        <end position="98"/>
    </location>
</feature>
<reference evidence="2" key="1">
    <citation type="submission" date="2023-08" db="EMBL/GenBank/DDBJ databases">
        <title>Emergence of clinically-relevant ST2 carbapenem-resistant Acinetobacter baumannii strains in hospital sewages in Zhejiang, East of China.</title>
        <authorList>
            <person name="Kaichao C."/>
            <person name="Zhang R."/>
        </authorList>
    </citation>
    <scope>NUCLEOTIDE SEQUENCE</scope>
    <source>
        <strain evidence="2">M-RB-37</strain>
    </source>
</reference>
<evidence type="ECO:0000313" key="2">
    <source>
        <dbReference type="EMBL" id="MDQ8935623.1"/>
    </source>
</evidence>
<feature type="transmembrane region" description="Helical" evidence="1">
    <location>
        <begin position="104"/>
        <end position="122"/>
    </location>
</feature>
<protein>
    <submittedName>
        <fullName evidence="2">Uncharacterized protein</fullName>
    </submittedName>
</protein>
<sequence length="141" mass="16506">MNIMQYQKIVRASALYDFIFTLPFLTPWTFLVLHKTLNAISPVPHFDPIHILFVNLFGSIVIVWSILRIRSPLPLYGFYDSIGRLLFSTWFFYNIVFYQAHPVLVLFAVLEVLWFIIQAYGYHKIRKNFSSTPSVAINDLS</sequence>
<evidence type="ECO:0000313" key="3">
    <source>
        <dbReference type="Proteomes" id="UP001243844"/>
    </source>
</evidence>
<dbReference type="RefSeq" id="WP_308981343.1">
    <property type="nucleotide sequence ID" value="NZ_JAVIDL010000011.1"/>
</dbReference>
<dbReference type="AlphaFoldDB" id="A0AAW8J819"/>
<keyword evidence="1" id="KW-1133">Transmembrane helix</keyword>
<keyword evidence="1" id="KW-0812">Transmembrane</keyword>
<name>A0AAW8J819_9GAMM</name>
<keyword evidence="1" id="KW-0472">Membrane</keyword>
<evidence type="ECO:0000256" key="1">
    <source>
        <dbReference type="SAM" id="Phobius"/>
    </source>
</evidence>
<gene>
    <name evidence="2" type="ORF">RFH47_07770</name>
</gene>
<dbReference type="Proteomes" id="UP001243844">
    <property type="component" value="Unassembled WGS sequence"/>
</dbReference>
<feature type="transmembrane region" description="Helical" evidence="1">
    <location>
        <begin position="12"/>
        <end position="31"/>
    </location>
</feature>
<organism evidence="2 3">
    <name type="scientific">Acinetobacter rudis</name>
    <dbReference type="NCBI Taxonomy" id="632955"/>
    <lineage>
        <taxon>Bacteria</taxon>
        <taxon>Pseudomonadati</taxon>
        <taxon>Pseudomonadota</taxon>
        <taxon>Gammaproteobacteria</taxon>
        <taxon>Moraxellales</taxon>
        <taxon>Moraxellaceae</taxon>
        <taxon>Acinetobacter</taxon>
    </lineage>
</organism>
<proteinExistence type="predicted"/>